<dbReference type="PANTHER" id="PTHR11153:SF20">
    <property type="entry name" value="SIDEROFLEXIN-3"/>
    <property type="match status" value="1"/>
</dbReference>
<feature type="transmembrane region" description="Helical" evidence="10">
    <location>
        <begin position="433"/>
        <end position="453"/>
    </location>
</feature>
<feature type="transmembrane region" description="Helical" evidence="10">
    <location>
        <begin position="506"/>
        <end position="532"/>
    </location>
</feature>
<dbReference type="GO" id="GO:0005743">
    <property type="term" value="C:mitochondrial inner membrane"/>
    <property type="evidence" value="ECO:0007669"/>
    <property type="project" value="TreeGrafter"/>
</dbReference>
<reference evidence="11 12" key="1">
    <citation type="submission" date="2019-12" db="EMBL/GenBank/DDBJ databases">
        <title>Chromosome-level assembly of the Caenorhabditis remanei genome.</title>
        <authorList>
            <person name="Teterina A.A."/>
            <person name="Willis J.H."/>
            <person name="Phillips P.C."/>
        </authorList>
    </citation>
    <scope>NUCLEOTIDE SEQUENCE [LARGE SCALE GENOMIC DNA]</scope>
    <source>
        <strain evidence="11 12">PX506</strain>
        <tissue evidence="11">Whole organism</tissue>
    </source>
</reference>
<evidence type="ECO:0000256" key="2">
    <source>
        <dbReference type="ARBA" id="ARBA00005974"/>
    </source>
</evidence>
<evidence type="ECO:0000256" key="4">
    <source>
        <dbReference type="ARBA" id="ARBA00022692"/>
    </source>
</evidence>
<dbReference type="PANTHER" id="PTHR11153">
    <property type="entry name" value="SIDEROFLEXIN"/>
    <property type="match status" value="1"/>
</dbReference>
<keyword evidence="4 10" id="KW-0812">Transmembrane</keyword>
<organism evidence="11 12">
    <name type="scientific">Caenorhabditis remanei</name>
    <name type="common">Caenorhabditis vulgaris</name>
    <dbReference type="NCBI Taxonomy" id="31234"/>
    <lineage>
        <taxon>Eukaryota</taxon>
        <taxon>Metazoa</taxon>
        <taxon>Ecdysozoa</taxon>
        <taxon>Nematoda</taxon>
        <taxon>Chromadorea</taxon>
        <taxon>Rhabditida</taxon>
        <taxon>Rhabditina</taxon>
        <taxon>Rhabditomorpha</taxon>
        <taxon>Rhabditoidea</taxon>
        <taxon>Rhabditidae</taxon>
        <taxon>Peloderinae</taxon>
        <taxon>Caenorhabditis</taxon>
    </lineage>
</organism>
<dbReference type="CTD" id="9803949"/>
<evidence type="ECO:0000256" key="6">
    <source>
        <dbReference type="ARBA" id="ARBA00022989"/>
    </source>
</evidence>
<name>A0A6A5HBA5_CAERE</name>
<dbReference type="Proteomes" id="UP000483820">
    <property type="component" value="Chromosome II"/>
</dbReference>
<dbReference type="EMBL" id="WUAV01000002">
    <property type="protein sequence ID" value="KAF1764329.1"/>
    <property type="molecule type" value="Genomic_DNA"/>
</dbReference>
<evidence type="ECO:0000313" key="12">
    <source>
        <dbReference type="Proteomes" id="UP000483820"/>
    </source>
</evidence>
<accession>A0A6A5HBA5</accession>
<feature type="transmembrane region" description="Helical" evidence="10">
    <location>
        <begin position="387"/>
        <end position="408"/>
    </location>
</feature>
<evidence type="ECO:0000256" key="10">
    <source>
        <dbReference type="SAM" id="Phobius"/>
    </source>
</evidence>
<dbReference type="RefSeq" id="XP_003091878.2">
    <property type="nucleotide sequence ID" value="XM_003091830.2"/>
</dbReference>
<comment type="subcellular location">
    <subcellularLocation>
        <location evidence="1">Mitochondrion membrane</location>
        <topology evidence="1">Multi-pass membrane protein</topology>
    </subcellularLocation>
</comment>
<gene>
    <name evidence="11" type="ORF">GCK72_004276</name>
</gene>
<feature type="transmembrane region" description="Helical" evidence="10">
    <location>
        <begin position="180"/>
        <end position="198"/>
    </location>
</feature>
<comment type="caution">
    <text evidence="11">The sequence shown here is derived from an EMBL/GenBank/DDBJ whole genome shotgun (WGS) entry which is preliminary data.</text>
</comment>
<sequence length="610" mass="68062">MSNLVVDQKILPDISKPQWDQATYSGRARHFFSSTNPLTLFSSHARQEQCREIVTNYRKGIISPTLTVSELWKAKTLYDSTFHPDSGEKMFFLGRMSAQMPGNMVITGMLLSLYRTFPGVVFSHWINQSFNAVVNYTNRSGNSKASNERLFVSYCCATGGAMTAALGLNKMVKNSHGLAARLVPFAAIALANAINIPMMRSSEVTEGMELRDENGELVGKSRKMAILSIAQVTLSRIAMATPYMVATPIIMNRITRTAYYRTRPWMQKYSEIPIQTLLAGAGLYFTTPLCCALFPQKSAVEVSFVSNGRVRHFFTLTNPLTLFSSEARQERCRQIVVDYKHGIISPTLTVSELWKAKTLYDSTFHPDSGEKMFFLGRMSAQMPGNMLINGMLLSLYRTFPGVVFSHWINQSFNAVVNYTNRSGNSKASNERLLLSYLCATGGAMSGALALNAMVKNKNSVAARLVPFAAVALANCINIPMIRSNEVTEGMELRDENGELVGRSRQMAILSIAQVTLSRIGMAMPDMVMTPIIMNRITRTMYYRTRPWMKYSEYPIQTMLAGMALFFTTPMCCALFPQKTAVEVTKLEASVQKEIFSRADAPEVVFYNKGL</sequence>
<dbReference type="Pfam" id="PF03820">
    <property type="entry name" value="SFXNs"/>
    <property type="match status" value="2"/>
</dbReference>
<feature type="transmembrane region" description="Helical" evidence="10">
    <location>
        <begin position="150"/>
        <end position="168"/>
    </location>
</feature>
<keyword evidence="5" id="KW-0029">Amino-acid transport</keyword>
<evidence type="ECO:0000256" key="3">
    <source>
        <dbReference type="ARBA" id="ARBA00022448"/>
    </source>
</evidence>
<evidence type="ECO:0000313" key="11">
    <source>
        <dbReference type="EMBL" id="KAF1764329.1"/>
    </source>
</evidence>
<dbReference type="NCBIfam" id="TIGR00798">
    <property type="entry name" value="mtc"/>
    <property type="match status" value="2"/>
</dbReference>
<evidence type="ECO:0000256" key="9">
    <source>
        <dbReference type="ARBA" id="ARBA00036416"/>
    </source>
</evidence>
<evidence type="ECO:0000256" key="7">
    <source>
        <dbReference type="ARBA" id="ARBA00023128"/>
    </source>
</evidence>
<feature type="transmembrane region" description="Helical" evidence="10">
    <location>
        <begin position="105"/>
        <end position="126"/>
    </location>
</feature>
<dbReference type="InterPro" id="IPR004686">
    <property type="entry name" value="Mtc"/>
</dbReference>
<feature type="transmembrane region" description="Helical" evidence="10">
    <location>
        <begin position="224"/>
        <end position="246"/>
    </location>
</feature>
<keyword evidence="8 10" id="KW-0472">Membrane</keyword>
<dbReference type="KEGG" id="crq:GCK72_004276"/>
<comment type="catalytic activity">
    <reaction evidence="9">
        <text>L-serine(in) = L-serine(out)</text>
        <dbReference type="Rhea" id="RHEA:35031"/>
        <dbReference type="ChEBI" id="CHEBI:33384"/>
    </reaction>
</comment>
<keyword evidence="7" id="KW-0496">Mitochondrion</keyword>
<comment type="similarity">
    <text evidence="2">Belongs to the sideroflexin family.</text>
</comment>
<dbReference type="AlphaFoldDB" id="A0A6A5HBA5"/>
<proteinExistence type="inferred from homology"/>
<dbReference type="GeneID" id="9803949"/>
<evidence type="ECO:0008006" key="13">
    <source>
        <dbReference type="Google" id="ProtNLM"/>
    </source>
</evidence>
<evidence type="ECO:0000256" key="1">
    <source>
        <dbReference type="ARBA" id="ARBA00004225"/>
    </source>
</evidence>
<evidence type="ECO:0000256" key="5">
    <source>
        <dbReference type="ARBA" id="ARBA00022970"/>
    </source>
</evidence>
<protein>
    <recommendedName>
        <fullName evidence="13">Sidoreflexin</fullName>
    </recommendedName>
</protein>
<keyword evidence="6 10" id="KW-1133">Transmembrane helix</keyword>
<evidence type="ECO:0000256" key="8">
    <source>
        <dbReference type="ARBA" id="ARBA00023136"/>
    </source>
</evidence>
<dbReference type="GO" id="GO:0015075">
    <property type="term" value="F:monoatomic ion transmembrane transporter activity"/>
    <property type="evidence" value="ECO:0007669"/>
    <property type="project" value="InterPro"/>
</dbReference>
<feature type="transmembrane region" description="Helical" evidence="10">
    <location>
        <begin position="553"/>
        <end position="576"/>
    </location>
</feature>
<dbReference type="GO" id="GO:0140300">
    <property type="term" value="P:serine import into mitochondrion"/>
    <property type="evidence" value="ECO:0007669"/>
    <property type="project" value="TreeGrafter"/>
</dbReference>
<keyword evidence="3" id="KW-0813">Transport</keyword>